<dbReference type="Proteomes" id="UP000827976">
    <property type="component" value="Chromosome 20"/>
</dbReference>
<reference evidence="2" key="1">
    <citation type="journal article" date="2022" name="Nat. Commun.">
        <title>Chromosome evolution and the genetic basis of agronomically important traits in greater yam.</title>
        <authorList>
            <person name="Bredeson J.V."/>
            <person name="Lyons J.B."/>
            <person name="Oniyinde I.O."/>
            <person name="Okereke N.R."/>
            <person name="Kolade O."/>
            <person name="Nnabue I."/>
            <person name="Nwadili C.O."/>
            <person name="Hribova E."/>
            <person name="Parker M."/>
            <person name="Nwogha J."/>
            <person name="Shu S."/>
            <person name="Carlson J."/>
            <person name="Kariba R."/>
            <person name="Muthemba S."/>
            <person name="Knop K."/>
            <person name="Barton G.J."/>
            <person name="Sherwood A.V."/>
            <person name="Lopez-Montes A."/>
            <person name="Asiedu R."/>
            <person name="Jamnadass R."/>
            <person name="Muchugi A."/>
            <person name="Goodstein D."/>
            <person name="Egesi C.N."/>
            <person name="Featherston J."/>
            <person name="Asfaw A."/>
            <person name="Simpson G.G."/>
            <person name="Dolezel J."/>
            <person name="Hendre P.S."/>
            <person name="Van Deynze A."/>
            <person name="Kumar P.L."/>
            <person name="Obidiegwu J.E."/>
            <person name="Bhattacharjee R."/>
            <person name="Rokhsar D.S."/>
        </authorList>
    </citation>
    <scope>NUCLEOTIDE SEQUENCE [LARGE SCALE GENOMIC DNA]</scope>
    <source>
        <strain evidence="2">cv. TDa95/00328</strain>
    </source>
</reference>
<comment type="caution">
    <text evidence="1">The sequence shown here is derived from an EMBL/GenBank/DDBJ whole genome shotgun (WGS) entry which is preliminary data.</text>
</comment>
<evidence type="ECO:0000313" key="1">
    <source>
        <dbReference type="EMBL" id="KAH7651807.1"/>
    </source>
</evidence>
<accession>A0ACB7TW70</accession>
<name>A0ACB7TW70_DIOAL</name>
<evidence type="ECO:0000313" key="2">
    <source>
        <dbReference type="Proteomes" id="UP000827976"/>
    </source>
</evidence>
<organism evidence="1 2">
    <name type="scientific">Dioscorea alata</name>
    <name type="common">Purple yam</name>
    <dbReference type="NCBI Taxonomy" id="55571"/>
    <lineage>
        <taxon>Eukaryota</taxon>
        <taxon>Viridiplantae</taxon>
        <taxon>Streptophyta</taxon>
        <taxon>Embryophyta</taxon>
        <taxon>Tracheophyta</taxon>
        <taxon>Spermatophyta</taxon>
        <taxon>Magnoliopsida</taxon>
        <taxon>Liliopsida</taxon>
        <taxon>Dioscoreales</taxon>
        <taxon>Dioscoreaceae</taxon>
        <taxon>Dioscorea</taxon>
    </lineage>
</organism>
<dbReference type="EMBL" id="CM037030">
    <property type="protein sequence ID" value="KAH7651807.1"/>
    <property type="molecule type" value="Genomic_DNA"/>
</dbReference>
<gene>
    <name evidence="1" type="ORF">IHE45_20G081900</name>
</gene>
<proteinExistence type="predicted"/>
<sequence>MIFSYNCCCSLCSLPPLLHLHLHLLHLHLHHQLFLLHTFQLLLHLLHSPFYLIQLISHATQLSSQLFLFIMSHFHFLNFQPQTLILCLQTLNLSLLFLQLHSQLFHLIPCQLLLQLLHFLQSIAQLRFKLCHSLPLFQYKCY</sequence>
<protein>
    <submittedName>
        <fullName evidence="1">Uncharacterized protein</fullName>
    </submittedName>
</protein>
<keyword evidence="2" id="KW-1185">Reference proteome</keyword>